<sequence>MKFQFYSDQFLIKTRLNLQYIKYQTKALLNVIQKSITYFYDNLLF</sequence>
<accession>A0A7W7IW18</accession>
<keyword evidence="2" id="KW-1185">Reference proteome</keyword>
<name>A0A7W7IW18_9FLAO</name>
<dbReference type="AlphaFoldDB" id="A0A7W7IW18"/>
<reference evidence="1 2" key="1">
    <citation type="submission" date="2020-08" db="EMBL/GenBank/DDBJ databases">
        <title>Functional genomics of gut bacteria from endangered species of beetles.</title>
        <authorList>
            <person name="Carlos-Shanley C."/>
        </authorList>
    </citation>
    <scope>NUCLEOTIDE SEQUENCE [LARGE SCALE GENOMIC DNA]</scope>
    <source>
        <strain evidence="1 2">S00142</strain>
    </source>
</reference>
<dbReference type="EMBL" id="JACHLD010000002">
    <property type="protein sequence ID" value="MBB4801639.1"/>
    <property type="molecule type" value="Genomic_DNA"/>
</dbReference>
<dbReference type="Proteomes" id="UP000561681">
    <property type="component" value="Unassembled WGS sequence"/>
</dbReference>
<comment type="caution">
    <text evidence="1">The sequence shown here is derived from an EMBL/GenBank/DDBJ whole genome shotgun (WGS) entry which is preliminary data.</text>
</comment>
<protein>
    <submittedName>
        <fullName evidence="1">Uncharacterized protein</fullName>
    </submittedName>
</protein>
<gene>
    <name evidence="1" type="ORF">HNP37_001700</name>
</gene>
<organism evidence="1 2">
    <name type="scientific">Flavobacterium nitrogenifigens</name>
    <dbReference type="NCBI Taxonomy" id="1617283"/>
    <lineage>
        <taxon>Bacteria</taxon>
        <taxon>Pseudomonadati</taxon>
        <taxon>Bacteroidota</taxon>
        <taxon>Flavobacteriia</taxon>
        <taxon>Flavobacteriales</taxon>
        <taxon>Flavobacteriaceae</taxon>
        <taxon>Flavobacterium</taxon>
    </lineage>
</organism>
<evidence type="ECO:0000313" key="2">
    <source>
        <dbReference type="Proteomes" id="UP000561681"/>
    </source>
</evidence>
<proteinExistence type="predicted"/>
<evidence type="ECO:0000313" key="1">
    <source>
        <dbReference type="EMBL" id="MBB4801639.1"/>
    </source>
</evidence>